<organism evidence="2 3">
    <name type="scientific">Actinidia rufa</name>
    <dbReference type="NCBI Taxonomy" id="165716"/>
    <lineage>
        <taxon>Eukaryota</taxon>
        <taxon>Viridiplantae</taxon>
        <taxon>Streptophyta</taxon>
        <taxon>Embryophyta</taxon>
        <taxon>Tracheophyta</taxon>
        <taxon>Spermatophyta</taxon>
        <taxon>Magnoliopsida</taxon>
        <taxon>eudicotyledons</taxon>
        <taxon>Gunneridae</taxon>
        <taxon>Pentapetalae</taxon>
        <taxon>asterids</taxon>
        <taxon>Ericales</taxon>
        <taxon>Actinidiaceae</taxon>
        <taxon>Actinidia</taxon>
    </lineage>
</organism>
<feature type="region of interest" description="Disordered" evidence="1">
    <location>
        <begin position="1"/>
        <end position="21"/>
    </location>
</feature>
<keyword evidence="3" id="KW-1185">Reference proteome</keyword>
<proteinExistence type="predicted"/>
<dbReference type="AlphaFoldDB" id="A0A7J0EZQ8"/>
<evidence type="ECO:0000313" key="2">
    <source>
        <dbReference type="EMBL" id="GFY91429.1"/>
    </source>
</evidence>
<name>A0A7J0EZQ8_9ERIC</name>
<dbReference type="Proteomes" id="UP000585474">
    <property type="component" value="Unassembled WGS sequence"/>
</dbReference>
<evidence type="ECO:0000313" key="3">
    <source>
        <dbReference type="Proteomes" id="UP000585474"/>
    </source>
</evidence>
<sequence length="207" mass="23435">MSTMETEGLSKKSKSKGKANVDYDSSQFIGKVEEKLYNKGMDKLDYVQGEVDSYSLPRVHGKHQDKERLISWALGKKLKITPDTFAEIFQIPREENPEFELLDIGMPDLATIFHELLLEGEEWDGERTVSVSVARVRLLWTIGMGKTIDLPRMMFMSICAAHTASDTRGTVPFTGFLTELFKRSGVHIPVDLIRIEPKKPIDRSSLS</sequence>
<accession>A0A7J0EZQ8</accession>
<protein>
    <submittedName>
        <fullName evidence="2">Uncharacterized protein</fullName>
    </submittedName>
</protein>
<comment type="caution">
    <text evidence="2">The sequence shown here is derived from an EMBL/GenBank/DDBJ whole genome shotgun (WGS) entry which is preliminary data.</text>
</comment>
<dbReference type="EMBL" id="BJWL01000007">
    <property type="protein sequence ID" value="GFY91429.1"/>
    <property type="molecule type" value="Genomic_DNA"/>
</dbReference>
<reference evidence="2 3" key="1">
    <citation type="submission" date="2019-07" db="EMBL/GenBank/DDBJ databases">
        <title>De Novo Assembly of kiwifruit Actinidia rufa.</title>
        <authorList>
            <person name="Sugita-Konishi S."/>
            <person name="Sato K."/>
            <person name="Mori E."/>
            <person name="Abe Y."/>
            <person name="Kisaki G."/>
            <person name="Hamano K."/>
            <person name="Suezawa K."/>
            <person name="Otani M."/>
            <person name="Fukuda T."/>
            <person name="Manabe T."/>
            <person name="Gomi K."/>
            <person name="Tabuchi M."/>
            <person name="Akimitsu K."/>
            <person name="Kataoka I."/>
        </authorList>
    </citation>
    <scope>NUCLEOTIDE SEQUENCE [LARGE SCALE GENOMIC DNA]</scope>
    <source>
        <strain evidence="3">cv. Fuchu</strain>
    </source>
</reference>
<evidence type="ECO:0000256" key="1">
    <source>
        <dbReference type="SAM" id="MobiDB-lite"/>
    </source>
</evidence>
<gene>
    <name evidence="2" type="ORF">Acr_07g0016250</name>
</gene>
<dbReference type="OrthoDB" id="1559178at2759"/>